<keyword evidence="1" id="KW-0812">Transmembrane</keyword>
<dbReference type="EMBL" id="JBHTOC010000016">
    <property type="protein sequence ID" value="MFD1430724.1"/>
    <property type="molecule type" value="Genomic_DNA"/>
</dbReference>
<name>A0ABW4CIR5_9LACO</name>
<reference evidence="3" key="1">
    <citation type="journal article" date="2019" name="Int. J. Syst. Evol. Microbiol.">
        <title>The Global Catalogue of Microorganisms (GCM) 10K type strain sequencing project: providing services to taxonomists for standard genome sequencing and annotation.</title>
        <authorList>
            <consortium name="The Broad Institute Genomics Platform"/>
            <consortium name="The Broad Institute Genome Sequencing Center for Infectious Disease"/>
            <person name="Wu L."/>
            <person name="Ma J."/>
        </authorList>
    </citation>
    <scope>NUCLEOTIDE SEQUENCE [LARGE SCALE GENOMIC DNA]</scope>
    <source>
        <strain evidence="3">CCM 8980</strain>
    </source>
</reference>
<organism evidence="2 3">
    <name type="scientific">Lacticaseibacillus mingshuiensis</name>
    <dbReference type="NCBI Taxonomy" id="2799574"/>
    <lineage>
        <taxon>Bacteria</taxon>
        <taxon>Bacillati</taxon>
        <taxon>Bacillota</taxon>
        <taxon>Bacilli</taxon>
        <taxon>Lactobacillales</taxon>
        <taxon>Lactobacillaceae</taxon>
        <taxon>Lacticaseibacillus</taxon>
    </lineage>
</organism>
<protein>
    <submittedName>
        <fullName evidence="2">Uncharacterized protein</fullName>
    </submittedName>
</protein>
<dbReference type="Proteomes" id="UP001597196">
    <property type="component" value="Unassembled WGS sequence"/>
</dbReference>
<evidence type="ECO:0000313" key="3">
    <source>
        <dbReference type="Proteomes" id="UP001597196"/>
    </source>
</evidence>
<comment type="caution">
    <text evidence="2">The sequence shown here is derived from an EMBL/GenBank/DDBJ whole genome shotgun (WGS) entry which is preliminary data.</text>
</comment>
<accession>A0ABW4CIR5</accession>
<keyword evidence="3" id="KW-1185">Reference proteome</keyword>
<proteinExistence type="predicted"/>
<keyword evidence="1" id="KW-0472">Membrane</keyword>
<gene>
    <name evidence="2" type="ORF">ACFQ4P_10785</name>
</gene>
<evidence type="ECO:0000256" key="1">
    <source>
        <dbReference type="SAM" id="Phobius"/>
    </source>
</evidence>
<keyword evidence="1" id="KW-1133">Transmembrane helix</keyword>
<dbReference type="RefSeq" id="WP_203627806.1">
    <property type="nucleotide sequence ID" value="NZ_BOLQ01000015.1"/>
</dbReference>
<feature type="transmembrane region" description="Helical" evidence="1">
    <location>
        <begin position="6"/>
        <end position="23"/>
    </location>
</feature>
<sequence>MVWLVVLIIIVLAVGGFVWWRVANRKRAMRIFLLRSRQLSDHIVQRMLVALKWETPEPLAGTPVADVWGHGIMAFEYAAPTPDFGVSRKLLDQELAQLAADETIVSSDPRFPAFVVSDFWVRSGEIHFDVAFVTNAATIEYVEDVERVNQE</sequence>
<evidence type="ECO:0000313" key="2">
    <source>
        <dbReference type="EMBL" id="MFD1430724.1"/>
    </source>
</evidence>